<dbReference type="AlphaFoldDB" id="A0A0C2XK28"/>
<keyword evidence="7 8" id="KW-0067">ATP-binding</keyword>
<keyword evidence="5 8" id="KW-0547">Nucleotide-binding</keyword>
<proteinExistence type="predicted"/>
<keyword evidence="4 8" id="KW-0808">Transferase</keyword>
<dbReference type="GO" id="GO:0005634">
    <property type="term" value="C:nucleus"/>
    <property type="evidence" value="ECO:0007669"/>
    <property type="project" value="TreeGrafter"/>
</dbReference>
<dbReference type="HOGENOM" id="CLU_033188_1_0_1"/>
<comment type="function">
    <text evidence="8">Phosphorylates Ins(1,3,4,5,6)P5 at position 2 to form Ins(1,2,3,4,5,6)P6 (InsP6 or phytate).</text>
</comment>
<dbReference type="OrthoDB" id="272370at2759"/>
<accession>A0A0C2XK28</accession>
<dbReference type="GO" id="GO:0035299">
    <property type="term" value="F:inositol-1,3,4,5,6-pentakisphosphate 2-kinase activity"/>
    <property type="evidence" value="ECO:0007669"/>
    <property type="project" value="UniProtKB-EC"/>
</dbReference>
<evidence type="ECO:0000256" key="2">
    <source>
        <dbReference type="ARBA" id="ARBA00012023"/>
    </source>
</evidence>
<evidence type="ECO:0000313" key="9">
    <source>
        <dbReference type="EMBL" id="KIL69866.1"/>
    </source>
</evidence>
<evidence type="ECO:0000256" key="1">
    <source>
        <dbReference type="ARBA" id="ARBA00001774"/>
    </source>
</evidence>
<dbReference type="GO" id="GO:0005524">
    <property type="term" value="F:ATP binding"/>
    <property type="evidence" value="ECO:0007669"/>
    <property type="project" value="UniProtKB-KW"/>
</dbReference>
<evidence type="ECO:0000256" key="3">
    <source>
        <dbReference type="ARBA" id="ARBA00014846"/>
    </source>
</evidence>
<gene>
    <name evidence="9" type="ORF">M378DRAFT_184241</name>
</gene>
<dbReference type="InterPro" id="IPR009286">
    <property type="entry name" value="Ins_P5_2-kin"/>
</dbReference>
<evidence type="ECO:0000256" key="6">
    <source>
        <dbReference type="ARBA" id="ARBA00022777"/>
    </source>
</evidence>
<evidence type="ECO:0000256" key="7">
    <source>
        <dbReference type="ARBA" id="ARBA00022840"/>
    </source>
</evidence>
<evidence type="ECO:0000256" key="4">
    <source>
        <dbReference type="ARBA" id="ARBA00022679"/>
    </source>
</evidence>
<dbReference type="PANTHER" id="PTHR14456">
    <property type="entry name" value="INOSITOL POLYPHOSPHATE KINASE 1"/>
    <property type="match status" value="1"/>
</dbReference>
<dbReference type="GO" id="GO:0032958">
    <property type="term" value="P:inositol phosphate biosynthetic process"/>
    <property type="evidence" value="ECO:0007669"/>
    <property type="project" value="TreeGrafter"/>
</dbReference>
<keyword evidence="10" id="KW-1185">Reference proteome</keyword>
<evidence type="ECO:0000256" key="8">
    <source>
        <dbReference type="RuleBase" id="RU364126"/>
    </source>
</evidence>
<reference evidence="9 10" key="1">
    <citation type="submission" date="2014-04" db="EMBL/GenBank/DDBJ databases">
        <title>Evolutionary Origins and Diversification of the Mycorrhizal Mutualists.</title>
        <authorList>
            <consortium name="DOE Joint Genome Institute"/>
            <consortium name="Mycorrhizal Genomics Consortium"/>
            <person name="Kohler A."/>
            <person name="Kuo A."/>
            <person name="Nagy L.G."/>
            <person name="Floudas D."/>
            <person name="Copeland A."/>
            <person name="Barry K.W."/>
            <person name="Cichocki N."/>
            <person name="Veneault-Fourrey C."/>
            <person name="LaButti K."/>
            <person name="Lindquist E.A."/>
            <person name="Lipzen A."/>
            <person name="Lundell T."/>
            <person name="Morin E."/>
            <person name="Murat C."/>
            <person name="Riley R."/>
            <person name="Ohm R."/>
            <person name="Sun H."/>
            <person name="Tunlid A."/>
            <person name="Henrissat B."/>
            <person name="Grigoriev I.V."/>
            <person name="Hibbett D.S."/>
            <person name="Martin F."/>
        </authorList>
    </citation>
    <scope>NUCLEOTIDE SEQUENCE [LARGE SCALE GENOMIC DNA]</scope>
    <source>
        <strain evidence="9 10">Koide BX008</strain>
    </source>
</reference>
<evidence type="ECO:0000256" key="5">
    <source>
        <dbReference type="ARBA" id="ARBA00022741"/>
    </source>
</evidence>
<comment type="catalytic activity">
    <reaction evidence="1 8">
        <text>1D-myo-inositol 1,3,4,5,6-pentakisphosphate + ATP = 1D-myo-inositol hexakisphosphate + ADP + H(+)</text>
        <dbReference type="Rhea" id="RHEA:20313"/>
        <dbReference type="ChEBI" id="CHEBI:15378"/>
        <dbReference type="ChEBI" id="CHEBI:30616"/>
        <dbReference type="ChEBI" id="CHEBI:57733"/>
        <dbReference type="ChEBI" id="CHEBI:58130"/>
        <dbReference type="ChEBI" id="CHEBI:456216"/>
        <dbReference type="EC" id="2.7.1.158"/>
    </reaction>
</comment>
<dbReference type="InParanoid" id="A0A0C2XK28"/>
<dbReference type="EMBL" id="KN818225">
    <property type="protein sequence ID" value="KIL69866.1"/>
    <property type="molecule type" value="Genomic_DNA"/>
</dbReference>
<dbReference type="InterPro" id="IPR043001">
    <property type="entry name" value="IP5_2-K_N_lobe"/>
</dbReference>
<comment type="domain">
    <text evidence="8">The EXKPK motif is conserved in inositol-pentakisphosphate 2-kinases of both family 1 and 2.</text>
</comment>
<dbReference type="Proteomes" id="UP000054549">
    <property type="component" value="Unassembled WGS sequence"/>
</dbReference>
<dbReference type="Gene3D" id="3.30.200.110">
    <property type="entry name" value="Inositol-pentakisphosphate 2-kinase, N-lobe"/>
    <property type="match status" value="1"/>
</dbReference>
<evidence type="ECO:0000313" key="10">
    <source>
        <dbReference type="Proteomes" id="UP000054549"/>
    </source>
</evidence>
<organism evidence="9 10">
    <name type="scientific">Amanita muscaria (strain Koide BX008)</name>
    <dbReference type="NCBI Taxonomy" id="946122"/>
    <lineage>
        <taxon>Eukaryota</taxon>
        <taxon>Fungi</taxon>
        <taxon>Dikarya</taxon>
        <taxon>Basidiomycota</taxon>
        <taxon>Agaricomycotina</taxon>
        <taxon>Agaricomycetes</taxon>
        <taxon>Agaricomycetidae</taxon>
        <taxon>Agaricales</taxon>
        <taxon>Pluteineae</taxon>
        <taxon>Amanitaceae</taxon>
        <taxon>Amanita</taxon>
    </lineage>
</organism>
<protein>
    <recommendedName>
        <fullName evidence="3 8">Inositol-pentakisphosphate 2-kinase</fullName>
        <ecNumber evidence="2 8">2.7.1.158</ecNumber>
    </recommendedName>
</protein>
<dbReference type="Pfam" id="PF06090">
    <property type="entry name" value="Ins_P5_2-kin"/>
    <property type="match status" value="1"/>
</dbReference>
<dbReference type="STRING" id="946122.A0A0C2XK28"/>
<keyword evidence="6 8" id="KW-0418">Kinase</keyword>
<sequence length="397" mass="45070">MARITDTHPSDWRYVSEGGATVVFSYIGDNDFQFNNTVLRLRKKALIHDGKPTEDPIIEFQRRCTSRLIPLVHLPRLDIALLDKEWLESFVALHDSARPEDRRAKDSIDVTSQMAVLATDLVGGDWIAVEIKPKWAFLPSPKYLSPETDSVKTKTCRFCMHSRVRGSRGEAQAVGYCPLDLFSGEEGRMRCAISNLWDAWMASDGAINNLKIFVRGILIRPSEARSMCKDDSRSISQTKDVREAFISALVPLLLGTPVLRTISHLQRTLDALDIEGLSKLCRDAEHDAAVLSEPTINDWDEFVSEYLSSKTSNLEPDIHVLRYHLLAYLLSATFKDCSLIIRLNHLDSESGNGVQLDRVSVIDLDKKSMTRIKQWERLDREIVEDYMKLGYQKICVE</sequence>
<dbReference type="PANTHER" id="PTHR14456:SF2">
    <property type="entry name" value="INOSITOL-PENTAKISPHOSPHATE 2-KINASE"/>
    <property type="match status" value="1"/>
</dbReference>
<dbReference type="EC" id="2.7.1.158" evidence="2 8"/>
<name>A0A0C2XK28_AMAMK</name>